<evidence type="ECO:0000256" key="1">
    <source>
        <dbReference type="SAM" id="MobiDB-lite"/>
    </source>
</evidence>
<proteinExistence type="predicted"/>
<dbReference type="AlphaFoldDB" id="A0A225CK25"/>
<gene>
    <name evidence="2" type="ORF">B5P24_03165</name>
</gene>
<dbReference type="EMBL" id="MZMQ01000001">
    <property type="protein sequence ID" value="OQJ62092.1"/>
    <property type="molecule type" value="Genomic_DNA"/>
</dbReference>
<dbReference type="OrthoDB" id="5125797at2"/>
<protein>
    <submittedName>
        <fullName evidence="2">Uncharacterized protein</fullName>
    </submittedName>
</protein>
<organism evidence="2 3">
    <name type="scientific">Clavibacter tessellarius</name>
    <dbReference type="NCBI Taxonomy" id="31965"/>
    <lineage>
        <taxon>Bacteria</taxon>
        <taxon>Bacillati</taxon>
        <taxon>Actinomycetota</taxon>
        <taxon>Actinomycetes</taxon>
        <taxon>Micrococcales</taxon>
        <taxon>Microbacteriaceae</taxon>
        <taxon>Clavibacter</taxon>
    </lineage>
</organism>
<comment type="caution">
    <text evidence="2">The sequence shown here is derived from an EMBL/GenBank/DDBJ whole genome shotgun (WGS) entry which is preliminary data.</text>
</comment>
<sequence>MTHVTADPSRTRTHHGGIGRAHQHVVAVTTGDGTSTTLTPTDPGVTDPHALGASAKWAGWDRHGPWVDVSEDAWPIIAASGGAGATVRFCAIAEIGPFLRFLGVIAIAAVTVTEWVKHHPPCPGDQKFTFYFGDTPSYCHD</sequence>
<reference evidence="2" key="1">
    <citation type="submission" date="2017-08" db="EMBL/GenBank/DDBJ databases">
        <title>Genomes of multiple Clavibacter strains from different subspecies.</title>
        <authorList>
            <person name="Yuan X.-K."/>
            <person name="Li X.-S."/>
            <person name="Nie J."/>
            <person name="De Boer S.H."/>
        </authorList>
    </citation>
    <scope>NUCLEOTIDE SEQUENCE [LARGE SCALE GENOMIC DNA]</scope>
    <source>
        <strain evidence="2">ATCC 33566</strain>
    </source>
</reference>
<accession>A0A225CK25</accession>
<feature type="compositionally biased region" description="Basic residues" evidence="1">
    <location>
        <begin position="11"/>
        <end position="22"/>
    </location>
</feature>
<keyword evidence="3" id="KW-1185">Reference proteome</keyword>
<name>A0A225CK25_9MICO</name>
<dbReference type="RefSeq" id="WP_094126479.1">
    <property type="nucleotide sequence ID" value="NZ_CP040788.1"/>
</dbReference>
<evidence type="ECO:0000313" key="2">
    <source>
        <dbReference type="EMBL" id="OQJ62092.1"/>
    </source>
</evidence>
<evidence type="ECO:0000313" key="3">
    <source>
        <dbReference type="Proteomes" id="UP000215316"/>
    </source>
</evidence>
<feature type="region of interest" description="Disordered" evidence="1">
    <location>
        <begin position="1"/>
        <end position="22"/>
    </location>
</feature>
<dbReference type="Proteomes" id="UP000215316">
    <property type="component" value="Unassembled WGS sequence"/>
</dbReference>